<organism evidence="2 3">
    <name type="scientific">Flavobacterium rhizosphaerae</name>
    <dbReference type="NCBI Taxonomy" id="3163298"/>
    <lineage>
        <taxon>Bacteria</taxon>
        <taxon>Pseudomonadati</taxon>
        <taxon>Bacteroidota</taxon>
        <taxon>Flavobacteriia</taxon>
        <taxon>Flavobacteriales</taxon>
        <taxon>Flavobacteriaceae</taxon>
        <taxon>Flavobacterium</taxon>
    </lineage>
</organism>
<gene>
    <name evidence="2" type="ORF">ABS766_11310</name>
</gene>
<evidence type="ECO:0000256" key="1">
    <source>
        <dbReference type="SAM" id="Phobius"/>
    </source>
</evidence>
<feature type="transmembrane region" description="Helical" evidence="1">
    <location>
        <begin position="6"/>
        <end position="23"/>
    </location>
</feature>
<dbReference type="Proteomes" id="UP001629156">
    <property type="component" value="Unassembled WGS sequence"/>
</dbReference>
<name>A0ABW8YYI6_9FLAO</name>
<keyword evidence="1" id="KW-0472">Membrane</keyword>
<keyword evidence="3" id="KW-1185">Reference proteome</keyword>
<evidence type="ECO:0000313" key="2">
    <source>
        <dbReference type="EMBL" id="MFL9845007.1"/>
    </source>
</evidence>
<keyword evidence="1" id="KW-1133">Transmembrane helix</keyword>
<reference evidence="2 3" key="1">
    <citation type="submission" date="2024-06" db="EMBL/GenBank/DDBJ databases">
        <authorList>
            <person name="Kaempfer P."/>
            <person name="Viver T."/>
        </authorList>
    </citation>
    <scope>NUCLEOTIDE SEQUENCE [LARGE SCALE GENOMIC DNA]</scope>
    <source>
        <strain evidence="2 3">ST-119</strain>
    </source>
</reference>
<protein>
    <submittedName>
        <fullName evidence="2">DUF3592 domain-containing protein</fullName>
    </submittedName>
</protein>
<dbReference type="EMBL" id="JBELPZ010000011">
    <property type="protein sequence ID" value="MFL9845007.1"/>
    <property type="molecule type" value="Genomic_DNA"/>
</dbReference>
<evidence type="ECO:0000313" key="3">
    <source>
        <dbReference type="Proteomes" id="UP001629156"/>
    </source>
</evidence>
<proteinExistence type="predicted"/>
<feature type="transmembrane region" description="Helical" evidence="1">
    <location>
        <begin position="109"/>
        <end position="129"/>
    </location>
</feature>
<sequence length="136" mass="15465">MINEIIVFIISVPFIMVGNNLLLKRNYLKISGKKATAIIYKNNRKYGSDSDETYYPVVRFLTDKNEQITQELDCGTNPPRTLGKHIEVLYDPLNPNNVIENNTFNTIALPWLFIVLGTSGILITVLELLDITDIIH</sequence>
<keyword evidence="1" id="KW-0812">Transmembrane</keyword>
<comment type="caution">
    <text evidence="2">The sequence shown here is derived from an EMBL/GenBank/DDBJ whole genome shotgun (WGS) entry which is preliminary data.</text>
</comment>
<accession>A0ABW8YYI6</accession>
<dbReference type="RefSeq" id="WP_408085269.1">
    <property type="nucleotide sequence ID" value="NZ_JBELPZ010000011.1"/>
</dbReference>